<dbReference type="Proteomes" id="UP001214576">
    <property type="component" value="Unassembled WGS sequence"/>
</dbReference>
<protein>
    <submittedName>
        <fullName evidence="2">Uncharacterized protein</fullName>
    </submittedName>
</protein>
<comment type="caution">
    <text evidence="2">The sequence shown here is derived from an EMBL/GenBank/DDBJ whole genome shotgun (WGS) entry which is preliminary data.</text>
</comment>
<keyword evidence="3" id="KW-1185">Reference proteome</keyword>
<sequence length="237" mass="26926">MRGASSPAVRTERWHDDAQQNCLFTASPQHPARRRYTRPRYMFSHRFRMEMIPPREAIWHRNQSWGSRRRLTGQMQHWQRASGEVCVLVEHMAPGKDDLQADDSEQKPSALTGNPNPGPRGRKSRFCQGRGPGMLTARVKGPQPNSGSRRTSRASPSVLCFPGGSVAKNPPANVGDMGLIPDREHSARYGTTKPMCRNYQSSCALEPRLRNKRCHRNEKPVHHNQRNAPARCNYRQA</sequence>
<name>A0AAD4Y6N6_OVIAM</name>
<evidence type="ECO:0000313" key="3">
    <source>
        <dbReference type="Proteomes" id="UP001214576"/>
    </source>
</evidence>
<proteinExistence type="predicted"/>
<dbReference type="AlphaFoldDB" id="A0AAD4Y6N6"/>
<evidence type="ECO:0000256" key="1">
    <source>
        <dbReference type="SAM" id="MobiDB-lite"/>
    </source>
</evidence>
<feature type="region of interest" description="Disordered" evidence="1">
    <location>
        <begin position="97"/>
        <end position="158"/>
    </location>
</feature>
<dbReference type="EMBL" id="JAKZEL010000018">
    <property type="protein sequence ID" value="KAI4535496.1"/>
    <property type="molecule type" value="Genomic_DNA"/>
</dbReference>
<organism evidence="2 3">
    <name type="scientific">Ovis ammon polii</name>
    <dbReference type="NCBI Taxonomy" id="230172"/>
    <lineage>
        <taxon>Eukaryota</taxon>
        <taxon>Metazoa</taxon>
        <taxon>Chordata</taxon>
        <taxon>Craniata</taxon>
        <taxon>Vertebrata</taxon>
        <taxon>Euteleostomi</taxon>
        <taxon>Mammalia</taxon>
        <taxon>Eutheria</taxon>
        <taxon>Laurasiatheria</taxon>
        <taxon>Artiodactyla</taxon>
        <taxon>Ruminantia</taxon>
        <taxon>Pecora</taxon>
        <taxon>Bovidae</taxon>
        <taxon>Caprinae</taxon>
        <taxon>Ovis</taxon>
    </lineage>
</organism>
<accession>A0AAD4Y6N6</accession>
<evidence type="ECO:0000313" key="2">
    <source>
        <dbReference type="EMBL" id="KAI4535496.1"/>
    </source>
</evidence>
<feature type="compositionally biased region" description="Polar residues" evidence="1">
    <location>
        <begin position="143"/>
        <end position="155"/>
    </location>
</feature>
<gene>
    <name evidence="2" type="ORF">MG293_014722</name>
</gene>
<reference evidence="2" key="1">
    <citation type="submission" date="2022-03" db="EMBL/GenBank/DDBJ databases">
        <title>Genomic analyses of argali, domestic sheep and their hybrids provide insights into chromosomal evolution, heterosis and genetic basis of agronomic traits.</title>
        <authorList>
            <person name="Li M."/>
        </authorList>
    </citation>
    <scope>NUCLEOTIDE SEQUENCE</scope>
    <source>
        <strain evidence="2">CAU-MHL-2022a</strain>
        <tissue evidence="2">Skin</tissue>
    </source>
</reference>